<keyword evidence="2" id="KW-1185">Reference proteome</keyword>
<evidence type="ECO:0000313" key="2">
    <source>
        <dbReference type="Proteomes" id="UP001150581"/>
    </source>
</evidence>
<reference evidence="1" key="1">
    <citation type="submission" date="2022-07" db="EMBL/GenBank/DDBJ databases">
        <title>Phylogenomic reconstructions and comparative analyses of Kickxellomycotina fungi.</title>
        <authorList>
            <person name="Reynolds N.K."/>
            <person name="Stajich J.E."/>
            <person name="Barry K."/>
            <person name="Grigoriev I.V."/>
            <person name="Crous P."/>
            <person name="Smith M.E."/>
        </authorList>
    </citation>
    <scope>NUCLEOTIDE SEQUENCE</scope>
    <source>
        <strain evidence="1">Benny 63K</strain>
    </source>
</reference>
<dbReference type="Proteomes" id="UP001150581">
    <property type="component" value="Unassembled WGS sequence"/>
</dbReference>
<gene>
    <name evidence="1" type="ORF">LPJ66_003004</name>
</gene>
<organism evidence="1 2">
    <name type="scientific">Kickxella alabastrina</name>
    <dbReference type="NCBI Taxonomy" id="61397"/>
    <lineage>
        <taxon>Eukaryota</taxon>
        <taxon>Fungi</taxon>
        <taxon>Fungi incertae sedis</taxon>
        <taxon>Zoopagomycota</taxon>
        <taxon>Kickxellomycotina</taxon>
        <taxon>Kickxellomycetes</taxon>
        <taxon>Kickxellales</taxon>
        <taxon>Kickxellaceae</taxon>
        <taxon>Kickxella</taxon>
    </lineage>
</organism>
<name>A0ACC1IL30_9FUNG</name>
<evidence type="ECO:0000313" key="1">
    <source>
        <dbReference type="EMBL" id="KAJ1898034.1"/>
    </source>
</evidence>
<sequence length="105" mass="11843">MCANVVNMGLAMRKPQKDQNRRLRSCGLRMLVTAMVACMVLLDPMMSVVLDAAELLAEHARGTFITTMIGTLVYIMVYSYSYIVWSGKYYAMAPKKDEEVLLQVL</sequence>
<proteinExistence type="predicted"/>
<dbReference type="EMBL" id="JANBPG010000275">
    <property type="protein sequence ID" value="KAJ1898034.1"/>
    <property type="molecule type" value="Genomic_DNA"/>
</dbReference>
<protein>
    <submittedName>
        <fullName evidence="1">Uncharacterized protein</fullName>
    </submittedName>
</protein>
<comment type="caution">
    <text evidence="1">The sequence shown here is derived from an EMBL/GenBank/DDBJ whole genome shotgun (WGS) entry which is preliminary data.</text>
</comment>
<accession>A0ACC1IL30</accession>